<dbReference type="InterPro" id="IPR001412">
    <property type="entry name" value="aa-tRNA-synth_I_CS"/>
</dbReference>
<evidence type="ECO:0000256" key="6">
    <source>
        <dbReference type="ARBA" id="ARBA00022917"/>
    </source>
</evidence>
<dbReference type="Gene3D" id="3.40.50.620">
    <property type="entry name" value="HUPs"/>
    <property type="match status" value="1"/>
</dbReference>
<evidence type="ECO:0000256" key="5">
    <source>
        <dbReference type="ARBA" id="ARBA00022840"/>
    </source>
</evidence>
<name>A0ABS2AUY6_9ACTN</name>
<dbReference type="InterPro" id="IPR001278">
    <property type="entry name" value="Arg-tRNA-ligase"/>
</dbReference>
<keyword evidence="5 9" id="KW-0067">ATP-binding</keyword>
<dbReference type="PANTHER" id="PTHR11956">
    <property type="entry name" value="ARGINYL-TRNA SYNTHETASE"/>
    <property type="match status" value="1"/>
</dbReference>
<comment type="similarity">
    <text evidence="1 9 10">Belongs to the class-I aminoacyl-tRNA synthetase family.</text>
</comment>
<proteinExistence type="inferred from homology"/>
<evidence type="ECO:0000256" key="10">
    <source>
        <dbReference type="RuleBase" id="RU363038"/>
    </source>
</evidence>
<evidence type="ECO:0000259" key="11">
    <source>
        <dbReference type="SMART" id="SM00836"/>
    </source>
</evidence>
<dbReference type="SUPFAM" id="SSF47323">
    <property type="entry name" value="Anticodon-binding domain of a subclass of class I aminoacyl-tRNA synthetases"/>
    <property type="match status" value="1"/>
</dbReference>
<dbReference type="Proteomes" id="UP000632138">
    <property type="component" value="Unassembled WGS sequence"/>
</dbReference>
<evidence type="ECO:0000313" key="14">
    <source>
        <dbReference type="Proteomes" id="UP000632138"/>
    </source>
</evidence>
<accession>A0ABS2AUY6</accession>
<dbReference type="SMART" id="SM00836">
    <property type="entry name" value="DALR_1"/>
    <property type="match status" value="1"/>
</dbReference>
<comment type="subcellular location">
    <subcellularLocation>
        <location evidence="9">Cytoplasm</location>
    </subcellularLocation>
</comment>
<dbReference type="PRINTS" id="PR01038">
    <property type="entry name" value="TRNASYNTHARG"/>
</dbReference>
<evidence type="ECO:0000256" key="1">
    <source>
        <dbReference type="ARBA" id="ARBA00005594"/>
    </source>
</evidence>
<dbReference type="Gene3D" id="3.30.1360.70">
    <property type="entry name" value="Arginyl tRNA synthetase N-terminal domain"/>
    <property type="match status" value="1"/>
</dbReference>
<dbReference type="InterPro" id="IPR014729">
    <property type="entry name" value="Rossmann-like_a/b/a_fold"/>
</dbReference>
<dbReference type="NCBIfam" id="TIGR00456">
    <property type="entry name" value="argS"/>
    <property type="match status" value="1"/>
</dbReference>
<dbReference type="EMBL" id="JAENHP010000030">
    <property type="protein sequence ID" value="MBM2622984.1"/>
    <property type="molecule type" value="Genomic_DNA"/>
</dbReference>
<evidence type="ECO:0000256" key="3">
    <source>
        <dbReference type="ARBA" id="ARBA00022598"/>
    </source>
</evidence>
<evidence type="ECO:0000313" key="13">
    <source>
        <dbReference type="EMBL" id="MBM2622984.1"/>
    </source>
</evidence>
<dbReference type="SMART" id="SM01016">
    <property type="entry name" value="Arg_tRNA_synt_N"/>
    <property type="match status" value="1"/>
</dbReference>
<feature type="domain" description="DALR anticodon binding" evidence="11">
    <location>
        <begin position="425"/>
        <end position="532"/>
    </location>
</feature>
<dbReference type="CDD" id="cd00671">
    <property type="entry name" value="ArgRS_core"/>
    <property type="match status" value="1"/>
</dbReference>
<gene>
    <name evidence="9 13" type="primary">argS</name>
    <name evidence="13" type="ORF">JIG36_46540</name>
</gene>
<comment type="catalytic activity">
    <reaction evidence="8 9">
        <text>tRNA(Arg) + L-arginine + ATP = L-arginyl-tRNA(Arg) + AMP + diphosphate</text>
        <dbReference type="Rhea" id="RHEA:20301"/>
        <dbReference type="Rhea" id="RHEA-COMP:9658"/>
        <dbReference type="Rhea" id="RHEA-COMP:9673"/>
        <dbReference type="ChEBI" id="CHEBI:30616"/>
        <dbReference type="ChEBI" id="CHEBI:32682"/>
        <dbReference type="ChEBI" id="CHEBI:33019"/>
        <dbReference type="ChEBI" id="CHEBI:78442"/>
        <dbReference type="ChEBI" id="CHEBI:78513"/>
        <dbReference type="ChEBI" id="CHEBI:456215"/>
        <dbReference type="EC" id="6.1.1.19"/>
    </reaction>
</comment>
<dbReference type="SUPFAM" id="SSF52374">
    <property type="entry name" value="Nucleotidylyl transferase"/>
    <property type="match status" value="1"/>
</dbReference>
<dbReference type="InterPro" id="IPR036695">
    <property type="entry name" value="Arg-tRNA-synth_N_sf"/>
</dbReference>
<keyword evidence="7 9" id="KW-0030">Aminoacyl-tRNA synthetase</keyword>
<dbReference type="PROSITE" id="PS00178">
    <property type="entry name" value="AA_TRNA_LIGASE_I"/>
    <property type="match status" value="1"/>
</dbReference>
<evidence type="ECO:0000256" key="8">
    <source>
        <dbReference type="ARBA" id="ARBA00049339"/>
    </source>
</evidence>
<dbReference type="Gene3D" id="1.10.730.10">
    <property type="entry name" value="Isoleucyl-tRNA Synthetase, Domain 1"/>
    <property type="match status" value="1"/>
</dbReference>
<dbReference type="SUPFAM" id="SSF55190">
    <property type="entry name" value="Arginyl-tRNA synthetase (ArgRS), N-terminal 'additional' domain"/>
    <property type="match status" value="1"/>
</dbReference>
<dbReference type="Pfam" id="PF00750">
    <property type="entry name" value="tRNA-synt_1d"/>
    <property type="match status" value="1"/>
</dbReference>
<organism evidence="13 14">
    <name type="scientific">Paractinoplanes ovalisporus</name>
    <dbReference type="NCBI Taxonomy" id="2810368"/>
    <lineage>
        <taxon>Bacteria</taxon>
        <taxon>Bacillati</taxon>
        <taxon>Actinomycetota</taxon>
        <taxon>Actinomycetes</taxon>
        <taxon>Micromonosporales</taxon>
        <taxon>Micromonosporaceae</taxon>
        <taxon>Paractinoplanes</taxon>
    </lineage>
</organism>
<evidence type="ECO:0000256" key="7">
    <source>
        <dbReference type="ARBA" id="ARBA00023146"/>
    </source>
</evidence>
<keyword evidence="14" id="KW-1185">Reference proteome</keyword>
<keyword evidence="6 9" id="KW-0648">Protein biosynthesis</keyword>
<comment type="subunit">
    <text evidence="9">Monomer.</text>
</comment>
<dbReference type="GO" id="GO:0004814">
    <property type="term" value="F:arginine-tRNA ligase activity"/>
    <property type="evidence" value="ECO:0007669"/>
    <property type="project" value="UniProtKB-EC"/>
</dbReference>
<dbReference type="HAMAP" id="MF_00123">
    <property type="entry name" value="Arg_tRNA_synth"/>
    <property type="match status" value="1"/>
</dbReference>
<dbReference type="InterPro" id="IPR008909">
    <property type="entry name" value="DALR_anticod-bd"/>
</dbReference>
<dbReference type="PANTHER" id="PTHR11956:SF5">
    <property type="entry name" value="ARGININE--TRNA LIGASE, CYTOPLASMIC"/>
    <property type="match status" value="1"/>
</dbReference>
<reference evidence="13 14" key="1">
    <citation type="submission" date="2021-01" db="EMBL/GenBank/DDBJ databases">
        <title>Actinoplanes sp. nov. LDG1-06 isolated from lichen.</title>
        <authorList>
            <person name="Saeng-In P."/>
            <person name="Phongsopitanun W."/>
            <person name="Kanchanasin P."/>
            <person name="Yuki M."/>
            <person name="Kudo T."/>
            <person name="Ohkuma M."/>
            <person name="Tanasupawat S."/>
        </authorList>
    </citation>
    <scope>NUCLEOTIDE SEQUENCE [LARGE SCALE GENOMIC DNA]</scope>
    <source>
        <strain evidence="13 14">LDG1-06</strain>
    </source>
</reference>
<feature type="domain" description="Arginyl tRNA synthetase N-terminal" evidence="12">
    <location>
        <begin position="1"/>
        <end position="82"/>
    </location>
</feature>
<protein>
    <recommendedName>
        <fullName evidence="9">Arginine--tRNA ligase</fullName>
        <ecNumber evidence="9">6.1.1.19</ecNumber>
    </recommendedName>
    <alternativeName>
        <fullName evidence="9">Arginyl-tRNA synthetase</fullName>
        <shortName evidence="9">ArgRS</shortName>
    </alternativeName>
</protein>
<evidence type="ECO:0000256" key="2">
    <source>
        <dbReference type="ARBA" id="ARBA00022490"/>
    </source>
</evidence>
<keyword evidence="3 9" id="KW-0436">Ligase</keyword>
<evidence type="ECO:0000259" key="12">
    <source>
        <dbReference type="SMART" id="SM01016"/>
    </source>
</evidence>
<dbReference type="RefSeq" id="WP_203383334.1">
    <property type="nucleotide sequence ID" value="NZ_JAENHP010000030.1"/>
</dbReference>
<keyword evidence="4 9" id="KW-0547">Nucleotide-binding</keyword>
<feature type="short sequence motif" description="'HIGH' region" evidence="9">
    <location>
        <begin position="110"/>
        <end position="120"/>
    </location>
</feature>
<dbReference type="InterPro" id="IPR009080">
    <property type="entry name" value="tRNAsynth_Ia_anticodon-bd"/>
</dbReference>
<evidence type="ECO:0000256" key="9">
    <source>
        <dbReference type="HAMAP-Rule" id="MF_00123"/>
    </source>
</evidence>
<dbReference type="InterPro" id="IPR005148">
    <property type="entry name" value="Arg-tRNA-synth_N"/>
</dbReference>
<keyword evidence="2 9" id="KW-0963">Cytoplasm</keyword>
<dbReference type="InterPro" id="IPR035684">
    <property type="entry name" value="ArgRS_core"/>
</dbReference>
<dbReference type="EC" id="6.1.1.19" evidence="9"/>
<sequence>MNLEALLSARLAVAFEAVAGEPVDPAVRASQHADFQSGAALALARTTGRAPRDIAAEVARTADLTGLAEVEMSGPGFLNLTVDDAVLAAPHPVEPPPGPVEKVVIDYSGPNVAKELHVGHVRSTIIGDALARMLVWAGHEVVRVNHLGDWGTQFGMLIEHLADPAGEFSLADLTAFYRQARVRFDHDPDFRTRARLRVVALQSGDEATRAMWQRLVDQSERSFVADYERLGITLTMADFSGESSYQDQLASVVDELTAKGLLVESEGALCAFPEGFTGRDGEPLPLIVRKSDGGFGYAATDLAALRHRTRDVKATRLLYVVGAPQRTHFQMVFAVGRAAGWLDDVTAEHISFGSILGIDGKMLKTRSGDTIRLADLLDESDARASSPAIGIGAIKYADLANDRRGDYIFDWDRMLAATGNTGPYLQYALARIRSLLAKADVEPGEVVLGDPAERRLALTLHAFEPAVAAAIANREPHRLAVHLHELAVAFSTFYEKCRPILGSPSRLALTARTGDNLRLGLDLLGIPVPDEM</sequence>
<comment type="caution">
    <text evidence="13">The sequence shown here is derived from an EMBL/GenBank/DDBJ whole genome shotgun (WGS) entry which is preliminary data.</text>
</comment>
<dbReference type="Pfam" id="PF03485">
    <property type="entry name" value="Arg_tRNA_synt_N"/>
    <property type="match status" value="1"/>
</dbReference>
<dbReference type="Pfam" id="PF05746">
    <property type="entry name" value="DALR_1"/>
    <property type="match status" value="1"/>
</dbReference>
<evidence type="ECO:0000256" key="4">
    <source>
        <dbReference type="ARBA" id="ARBA00022741"/>
    </source>
</evidence>